<proteinExistence type="predicted"/>
<sequence>MGDPVPLGRACERCGEQVMLNVETEFAEYTDDLAGLLQTSPGEGVIVEAKCGCPTPRRVTLEGAPFSSDAVIDGD</sequence>
<evidence type="ECO:0000313" key="2">
    <source>
        <dbReference type="Proteomes" id="UP000011687"/>
    </source>
</evidence>
<evidence type="ECO:0000313" key="1">
    <source>
        <dbReference type="EMBL" id="EMA25428.1"/>
    </source>
</evidence>
<dbReference type="AlphaFoldDB" id="M0KX39"/>
<dbReference type="EMBL" id="AOLS01000011">
    <property type="protein sequence ID" value="EMA25428.1"/>
    <property type="molecule type" value="Genomic_DNA"/>
</dbReference>
<keyword evidence="2" id="KW-1185">Reference proteome</keyword>
<accession>M0KX39</accession>
<comment type="caution">
    <text evidence="1">The sequence shown here is derived from an EMBL/GenBank/DDBJ whole genome shotgun (WGS) entry which is preliminary data.</text>
</comment>
<protein>
    <submittedName>
        <fullName evidence="1">Uncharacterized protein</fullName>
    </submittedName>
</protein>
<organism evidence="1 2">
    <name type="scientific">Haloarcula marismortui ATCC 33799</name>
    <dbReference type="NCBI Taxonomy" id="662475"/>
    <lineage>
        <taxon>Archaea</taxon>
        <taxon>Methanobacteriati</taxon>
        <taxon>Methanobacteriota</taxon>
        <taxon>Stenosarchaea group</taxon>
        <taxon>Halobacteria</taxon>
        <taxon>Halobacteriales</taxon>
        <taxon>Haloarculaceae</taxon>
        <taxon>Haloarcula</taxon>
    </lineage>
</organism>
<reference evidence="1 2" key="1">
    <citation type="journal article" date="2014" name="PLoS Genet.">
        <title>Phylogenetically driven sequencing of extremely halophilic archaea reveals strategies for static and dynamic osmo-response.</title>
        <authorList>
            <person name="Becker E.A."/>
            <person name="Seitzer P.M."/>
            <person name="Tritt A."/>
            <person name="Larsen D."/>
            <person name="Krusor M."/>
            <person name="Yao A.I."/>
            <person name="Wu D."/>
            <person name="Madern D."/>
            <person name="Eisen J.A."/>
            <person name="Darling A.E."/>
            <person name="Facciotti M.T."/>
        </authorList>
    </citation>
    <scope>NUCLEOTIDE SEQUENCE [LARGE SCALE GENOMIC DNA]</scope>
    <source>
        <strain evidence="1 2">ATCC 33799</strain>
    </source>
</reference>
<dbReference type="Proteomes" id="UP000011687">
    <property type="component" value="Unassembled WGS sequence"/>
</dbReference>
<name>M0KX39_9EURY</name>
<gene>
    <name evidence="1" type="ORF">C435_02507</name>
</gene>